<dbReference type="EMBL" id="CP036401">
    <property type="protein sequence ID" value="QBI01062.1"/>
    <property type="molecule type" value="Genomic_DNA"/>
</dbReference>
<dbReference type="Gene3D" id="2.30.30.910">
    <property type="match status" value="1"/>
</dbReference>
<evidence type="ECO:0000313" key="6">
    <source>
        <dbReference type="EMBL" id="GGY47797.1"/>
    </source>
</evidence>
<protein>
    <recommendedName>
        <fullName evidence="2 5">Basal-body rod modification protein FlgD</fullName>
    </recommendedName>
</protein>
<name>A0A411WWV0_9BURK</name>
<keyword evidence="7" id="KW-0969">Cilium</keyword>
<dbReference type="RefSeq" id="WP_131145188.1">
    <property type="nucleotide sequence ID" value="NZ_BMWV01000007.1"/>
</dbReference>
<dbReference type="OrthoDB" id="9785233at2"/>
<evidence type="ECO:0000256" key="2">
    <source>
        <dbReference type="ARBA" id="ARBA00016013"/>
    </source>
</evidence>
<keyword evidence="8" id="KW-1185">Reference proteome</keyword>
<reference evidence="7 8" key="2">
    <citation type="submission" date="2019-02" db="EMBL/GenBank/DDBJ databases">
        <title>Draft Genome Sequences of Six Type Strains of the Genus Massilia.</title>
        <authorList>
            <person name="Miess H."/>
            <person name="Frediansyhah A."/>
            <person name="Gross H."/>
        </authorList>
    </citation>
    <scope>NUCLEOTIDE SEQUENCE [LARGE SCALE GENOMIC DNA]</scope>
    <source>
        <strain evidence="7 8">DSM 17472</strain>
    </source>
</reference>
<accession>A0A411WWV0</accession>
<dbReference type="Pfam" id="PF03963">
    <property type="entry name" value="FlgD"/>
    <property type="match status" value="1"/>
</dbReference>
<dbReference type="GO" id="GO:0044781">
    <property type="term" value="P:bacterial-type flagellum organization"/>
    <property type="evidence" value="ECO:0007669"/>
    <property type="project" value="UniProtKB-UniRule"/>
</dbReference>
<reference evidence="6" key="3">
    <citation type="submission" date="2022-12" db="EMBL/GenBank/DDBJ databases">
        <authorList>
            <person name="Sun Q."/>
            <person name="Kim S."/>
        </authorList>
    </citation>
    <scope>NUCLEOTIDE SEQUENCE</scope>
    <source>
        <strain evidence="6">KCTC 12343</strain>
    </source>
</reference>
<keyword evidence="7" id="KW-0282">Flagellum</keyword>
<sequence>METNLFTNSAGAAAANASTTPLANGTSAAGKTSETQEMFTKLLVAQIQNQDPLAPSDPAQFVQQLTQLSQTEALQSLASLTSNNASVLQSMQVLGLGAQVGSEVMASATSVQLDGAKVGGAVTLGSNSSKTTLVLTGADGVPHELALGPLTAGTSPVSIDPTAMGLPPGNYKMQVVTSSGETPALDIAGRLNSVRLGSNGSIVLNVANVGEVAPSAITAFNGKSNSTAVAAAGAATTSL</sequence>
<keyword evidence="7" id="KW-0966">Cell projection</keyword>
<evidence type="ECO:0000256" key="4">
    <source>
        <dbReference type="ARBA" id="ARBA00024746"/>
    </source>
</evidence>
<organism evidence="6 9">
    <name type="scientific">Pseudoduganella albidiflava</name>
    <dbReference type="NCBI Taxonomy" id="321983"/>
    <lineage>
        <taxon>Bacteria</taxon>
        <taxon>Pseudomonadati</taxon>
        <taxon>Pseudomonadota</taxon>
        <taxon>Betaproteobacteria</taxon>
        <taxon>Burkholderiales</taxon>
        <taxon>Oxalobacteraceae</taxon>
        <taxon>Telluria group</taxon>
        <taxon>Pseudoduganella</taxon>
    </lineage>
</organism>
<dbReference type="EMBL" id="BMWV01000007">
    <property type="protein sequence ID" value="GGY47797.1"/>
    <property type="molecule type" value="Genomic_DNA"/>
</dbReference>
<evidence type="ECO:0000256" key="1">
    <source>
        <dbReference type="ARBA" id="ARBA00010577"/>
    </source>
</evidence>
<comment type="function">
    <text evidence="4 5">Required for flagellar hook formation. May act as a scaffolding protein.</text>
</comment>
<dbReference type="InterPro" id="IPR005648">
    <property type="entry name" value="FlgD"/>
</dbReference>
<evidence type="ECO:0000313" key="8">
    <source>
        <dbReference type="Proteomes" id="UP000292307"/>
    </source>
</evidence>
<gene>
    <name evidence="6" type="primary">lfdD</name>
    <name evidence="7" type="ORF">EYF70_09535</name>
    <name evidence="6" type="ORF">GCM10007387_32360</name>
</gene>
<dbReference type="AlphaFoldDB" id="A0A411WWV0"/>
<comment type="similarity">
    <text evidence="1 5">Belongs to the FlgD family.</text>
</comment>
<evidence type="ECO:0000313" key="7">
    <source>
        <dbReference type="EMBL" id="QBI01062.1"/>
    </source>
</evidence>
<proteinExistence type="inferred from homology"/>
<dbReference type="Proteomes" id="UP000628442">
    <property type="component" value="Unassembled WGS sequence"/>
</dbReference>
<dbReference type="Proteomes" id="UP000292307">
    <property type="component" value="Chromosome"/>
</dbReference>
<evidence type="ECO:0000256" key="5">
    <source>
        <dbReference type="RuleBase" id="RU362076"/>
    </source>
</evidence>
<reference evidence="6" key="1">
    <citation type="journal article" date="2014" name="Int. J. Syst. Evol. Microbiol.">
        <title>Complete genome sequence of Corynebacterium casei LMG S-19264T (=DSM 44701T), isolated from a smear-ripened cheese.</title>
        <authorList>
            <consortium name="US DOE Joint Genome Institute (JGI-PGF)"/>
            <person name="Walter F."/>
            <person name="Albersmeier A."/>
            <person name="Kalinowski J."/>
            <person name="Ruckert C."/>
        </authorList>
    </citation>
    <scope>NUCLEOTIDE SEQUENCE</scope>
    <source>
        <strain evidence="6">KCTC 12343</strain>
    </source>
</reference>
<keyword evidence="3 5" id="KW-1005">Bacterial flagellum biogenesis</keyword>
<dbReference type="Gene3D" id="2.60.40.4070">
    <property type="match status" value="1"/>
</dbReference>
<evidence type="ECO:0000256" key="3">
    <source>
        <dbReference type="ARBA" id="ARBA00022795"/>
    </source>
</evidence>
<evidence type="ECO:0000313" key="9">
    <source>
        <dbReference type="Proteomes" id="UP000628442"/>
    </source>
</evidence>